<organism evidence="2 3">
    <name type="scientific">Urbifossiella limnaea</name>
    <dbReference type="NCBI Taxonomy" id="2528023"/>
    <lineage>
        <taxon>Bacteria</taxon>
        <taxon>Pseudomonadati</taxon>
        <taxon>Planctomycetota</taxon>
        <taxon>Planctomycetia</taxon>
        <taxon>Gemmatales</taxon>
        <taxon>Gemmataceae</taxon>
        <taxon>Urbifossiella</taxon>
    </lineage>
</organism>
<evidence type="ECO:0000313" key="3">
    <source>
        <dbReference type="Proteomes" id="UP000319576"/>
    </source>
</evidence>
<dbReference type="Proteomes" id="UP000319576">
    <property type="component" value="Chromosome"/>
</dbReference>
<dbReference type="EMBL" id="CP036273">
    <property type="protein sequence ID" value="QDU23713.1"/>
    <property type="molecule type" value="Genomic_DNA"/>
</dbReference>
<reference evidence="2 3" key="1">
    <citation type="submission" date="2019-02" db="EMBL/GenBank/DDBJ databases">
        <title>Deep-cultivation of Planctomycetes and their phenomic and genomic characterization uncovers novel biology.</title>
        <authorList>
            <person name="Wiegand S."/>
            <person name="Jogler M."/>
            <person name="Boedeker C."/>
            <person name="Pinto D."/>
            <person name="Vollmers J."/>
            <person name="Rivas-Marin E."/>
            <person name="Kohn T."/>
            <person name="Peeters S.H."/>
            <person name="Heuer A."/>
            <person name="Rast P."/>
            <person name="Oberbeckmann S."/>
            <person name="Bunk B."/>
            <person name="Jeske O."/>
            <person name="Meyerdierks A."/>
            <person name="Storesund J.E."/>
            <person name="Kallscheuer N."/>
            <person name="Luecker S."/>
            <person name="Lage O.M."/>
            <person name="Pohl T."/>
            <person name="Merkel B.J."/>
            <person name="Hornburger P."/>
            <person name="Mueller R.-W."/>
            <person name="Bruemmer F."/>
            <person name="Labrenz M."/>
            <person name="Spormann A.M."/>
            <person name="Op den Camp H."/>
            <person name="Overmann J."/>
            <person name="Amann R."/>
            <person name="Jetten M.S.M."/>
            <person name="Mascher T."/>
            <person name="Medema M.H."/>
            <person name="Devos D.P."/>
            <person name="Kaster A.-K."/>
            <person name="Ovreas L."/>
            <person name="Rohde M."/>
            <person name="Galperin M.Y."/>
            <person name="Jogler C."/>
        </authorList>
    </citation>
    <scope>NUCLEOTIDE SEQUENCE [LARGE SCALE GENOMIC DNA]</scope>
    <source>
        <strain evidence="2 3">ETA_A1</strain>
    </source>
</reference>
<dbReference type="AlphaFoldDB" id="A0A517Y1R3"/>
<keyword evidence="3" id="KW-1185">Reference proteome</keyword>
<protein>
    <submittedName>
        <fullName evidence="2">Uncharacterized protein</fullName>
    </submittedName>
</protein>
<evidence type="ECO:0000313" key="2">
    <source>
        <dbReference type="EMBL" id="QDU23713.1"/>
    </source>
</evidence>
<accession>A0A517Y1R3</accession>
<gene>
    <name evidence="2" type="ORF">ETAA1_57190</name>
</gene>
<dbReference type="KEGG" id="uli:ETAA1_57190"/>
<name>A0A517Y1R3_9BACT</name>
<sequence>MKDLPVVGRLDGVGERGHHRGGLRGREGPGS</sequence>
<feature type="region of interest" description="Disordered" evidence="1">
    <location>
        <begin position="1"/>
        <end position="31"/>
    </location>
</feature>
<proteinExistence type="predicted"/>
<evidence type="ECO:0000256" key="1">
    <source>
        <dbReference type="SAM" id="MobiDB-lite"/>
    </source>
</evidence>